<evidence type="ECO:0000256" key="2">
    <source>
        <dbReference type="SAM" id="Phobius"/>
    </source>
</evidence>
<feature type="compositionally biased region" description="Acidic residues" evidence="1">
    <location>
        <begin position="129"/>
        <end position="140"/>
    </location>
</feature>
<protein>
    <recommendedName>
        <fullName evidence="5">Baseplate protein J-like domain-containing protein</fullName>
    </recommendedName>
</protein>
<evidence type="ECO:0000256" key="1">
    <source>
        <dbReference type="SAM" id="MobiDB-lite"/>
    </source>
</evidence>
<feature type="region of interest" description="Disordered" evidence="1">
    <location>
        <begin position="111"/>
        <end position="156"/>
    </location>
</feature>
<keyword evidence="2" id="KW-0472">Membrane</keyword>
<sequence length="702" mass="78053">MASTKIINVLKDDKFEEVLDLFNQTSAREVIFIIPRKSKAFSNEDHFATLQSVASENDKTVSLLCSNPAMNDMARKYKFDVLLNEKSDKKPTLIKAVNQITDYGSITDEDTENPEIIGNINPLIGGNLTDDDDDLDDDFEEKEKKKPDDDDDLEDNIEGFGIFHEDKALDKNKKTVTIVDDDKADEQDEDEKDIEDDEEDADPDINIKESEDLDDEDDMGTTIGISDLDSNKYEIATAAVRKNLDDIVRQSDDDIRNLKINSSSARSSKVEIRKSKTDSDFDKIREVWDKKRSWDLGRKPKELFNFGKLFKSNKSNDFGSSPIRKRKLSRTVRTIVYIVSGLIILCAIGLFVLKGSASITIQPYSTSISPQIKVSASSKYSTVDFSLNRIPGQLISTDKTVSRTFSATGEKDVAQKARGKIEVFNNQNTSQPLVATTRFQTDAGLIFRTLKSISVPAGKSLIVEVIADKAGADYNIGPTNFVISAFKESNDKEKLSKVYGKSTEAMHGGTSGKAKVVTESDYNKAKDILLADLKTEIENGLKAQSANLKVVTSEAMTTKDPTSSAQIDEAAETFTMSLNGSVKTIAFKEDNLNELVKRLIEKKGDIIVFPEKLEKAYTNIKFDETTSTLDFTVTTRGSGYAKIDSDRIINEIAGKTITDTKTYLEGLTVGKIIKSANVKLSFIWMQKMPSDKAKIRTELVYP</sequence>
<feature type="region of interest" description="Disordered" evidence="1">
    <location>
        <begin position="180"/>
        <end position="225"/>
    </location>
</feature>
<evidence type="ECO:0008006" key="5">
    <source>
        <dbReference type="Google" id="ProtNLM"/>
    </source>
</evidence>
<dbReference type="EMBL" id="LBXD01000013">
    <property type="protein sequence ID" value="KKR23572.1"/>
    <property type="molecule type" value="Genomic_DNA"/>
</dbReference>
<reference evidence="3 4" key="1">
    <citation type="journal article" date="2015" name="Nature">
        <title>rRNA introns, odd ribosomes, and small enigmatic genomes across a large radiation of phyla.</title>
        <authorList>
            <person name="Brown C.T."/>
            <person name="Hug L.A."/>
            <person name="Thomas B.C."/>
            <person name="Sharon I."/>
            <person name="Castelle C.J."/>
            <person name="Singh A."/>
            <person name="Wilkins M.J."/>
            <person name="Williams K.H."/>
            <person name="Banfield J.F."/>
        </authorList>
    </citation>
    <scope>NUCLEOTIDE SEQUENCE [LARGE SCALE GENOMIC DNA]</scope>
</reference>
<dbReference type="AlphaFoldDB" id="A0A0G0SD04"/>
<evidence type="ECO:0000313" key="4">
    <source>
        <dbReference type="Proteomes" id="UP000034764"/>
    </source>
</evidence>
<feature type="compositionally biased region" description="Low complexity" evidence="1">
    <location>
        <begin position="114"/>
        <end position="128"/>
    </location>
</feature>
<feature type="transmembrane region" description="Helical" evidence="2">
    <location>
        <begin position="334"/>
        <end position="353"/>
    </location>
</feature>
<gene>
    <name evidence="3" type="ORF">UT53_C0013G0009</name>
</gene>
<accession>A0A0G0SD04</accession>
<dbReference type="Proteomes" id="UP000034764">
    <property type="component" value="Unassembled WGS sequence"/>
</dbReference>
<name>A0A0G0SD04_9BACT</name>
<keyword evidence="2" id="KW-1133">Transmembrane helix</keyword>
<organism evidence="3 4">
    <name type="scientific">Candidatus Yanofskybacteria bacterium GW2011_GWD2_39_48</name>
    <dbReference type="NCBI Taxonomy" id="1619031"/>
    <lineage>
        <taxon>Bacteria</taxon>
        <taxon>Candidatus Yanofskyibacteriota</taxon>
    </lineage>
</organism>
<keyword evidence="2" id="KW-0812">Transmembrane</keyword>
<feature type="compositionally biased region" description="Acidic residues" evidence="1">
    <location>
        <begin position="182"/>
        <end position="203"/>
    </location>
</feature>
<evidence type="ECO:0000313" key="3">
    <source>
        <dbReference type="EMBL" id="KKR23572.1"/>
    </source>
</evidence>
<comment type="caution">
    <text evidence="3">The sequence shown here is derived from an EMBL/GenBank/DDBJ whole genome shotgun (WGS) entry which is preliminary data.</text>
</comment>
<proteinExistence type="predicted"/>